<dbReference type="Proteomes" id="UP000256297">
    <property type="component" value="Chromosome CBM2589_b"/>
</dbReference>
<dbReference type="AlphaFoldDB" id="A0A975ZY18"/>
<evidence type="ECO:0000313" key="2">
    <source>
        <dbReference type="Proteomes" id="UP000256297"/>
    </source>
</evidence>
<comment type="caution">
    <text evidence="1">The sequence shown here is derived from an EMBL/GenBank/DDBJ whole genome shotgun (WGS) entry which is preliminary data.</text>
</comment>
<protein>
    <submittedName>
        <fullName evidence="1">Uncharacterized protein</fullName>
    </submittedName>
</protein>
<dbReference type="EMBL" id="OFSP01000004">
    <property type="protein sequence ID" value="SOY44298.1"/>
    <property type="molecule type" value="Genomic_DNA"/>
</dbReference>
<gene>
    <name evidence="1" type="ORF">CBM2589_B120261</name>
</gene>
<sequence length="57" mass="6128">MALATEEPRPPDKREPLSEWMQALAAGLCEQGSRPVPGQMCRLTLPLRGGPEPGPFG</sequence>
<proteinExistence type="predicted"/>
<accession>A0A975ZY18</accession>
<evidence type="ECO:0000313" key="1">
    <source>
        <dbReference type="EMBL" id="SOY44298.1"/>
    </source>
</evidence>
<reference evidence="1 2" key="1">
    <citation type="submission" date="2018-01" db="EMBL/GenBank/DDBJ databases">
        <authorList>
            <person name="Clerissi C."/>
        </authorList>
    </citation>
    <scope>NUCLEOTIDE SEQUENCE [LARGE SCALE GENOMIC DNA]</scope>
    <source>
        <strain evidence="1">Cupriavidus taiwanensis STM 3521</strain>
    </source>
</reference>
<organism evidence="1 2">
    <name type="scientific">Cupriavidus taiwanensis</name>
    <dbReference type="NCBI Taxonomy" id="164546"/>
    <lineage>
        <taxon>Bacteria</taxon>
        <taxon>Pseudomonadati</taxon>
        <taxon>Pseudomonadota</taxon>
        <taxon>Betaproteobacteria</taxon>
        <taxon>Burkholderiales</taxon>
        <taxon>Burkholderiaceae</taxon>
        <taxon>Cupriavidus</taxon>
    </lineage>
</organism>
<name>A0A975ZY18_9BURK</name>